<dbReference type="Pfam" id="PF01609">
    <property type="entry name" value="DDE_Tnp_1"/>
    <property type="match status" value="1"/>
</dbReference>
<dbReference type="SUPFAM" id="SSF53098">
    <property type="entry name" value="Ribonuclease H-like"/>
    <property type="match status" value="1"/>
</dbReference>
<dbReference type="InterPro" id="IPR012337">
    <property type="entry name" value="RNaseH-like_sf"/>
</dbReference>
<sequence length="131" mass="15395">MILIEMAPHQKRTRYGGKSTGPNCDGVLRIATNLLDVPAEIIALMYRYRWTIEIFFRFFKHMLGCRHLLSRSQNGIEIQTYCAIIASMLISLWTGRKPTLRTYEMICWYFTGMCDEEELLSHISRLQKQKD</sequence>
<evidence type="ECO:0000313" key="3">
    <source>
        <dbReference type="Proteomes" id="UP000320421"/>
    </source>
</evidence>
<dbReference type="GO" id="GO:0006313">
    <property type="term" value="P:DNA transposition"/>
    <property type="evidence" value="ECO:0007669"/>
    <property type="project" value="InterPro"/>
</dbReference>
<dbReference type="PANTHER" id="PTHR33258:SF1">
    <property type="entry name" value="TRANSPOSASE INSL FOR INSERTION SEQUENCE ELEMENT IS186A-RELATED"/>
    <property type="match status" value="1"/>
</dbReference>
<dbReference type="GO" id="GO:0004803">
    <property type="term" value="F:transposase activity"/>
    <property type="evidence" value="ECO:0007669"/>
    <property type="project" value="InterPro"/>
</dbReference>
<reference evidence="2 3" key="1">
    <citation type="submission" date="2019-02" db="EMBL/GenBank/DDBJ databases">
        <title>Deep-cultivation of Planctomycetes and their phenomic and genomic characterization uncovers novel biology.</title>
        <authorList>
            <person name="Wiegand S."/>
            <person name="Jogler M."/>
            <person name="Boedeker C."/>
            <person name="Pinto D."/>
            <person name="Vollmers J."/>
            <person name="Rivas-Marin E."/>
            <person name="Kohn T."/>
            <person name="Peeters S.H."/>
            <person name="Heuer A."/>
            <person name="Rast P."/>
            <person name="Oberbeckmann S."/>
            <person name="Bunk B."/>
            <person name="Jeske O."/>
            <person name="Meyerdierks A."/>
            <person name="Storesund J.E."/>
            <person name="Kallscheuer N."/>
            <person name="Luecker S."/>
            <person name="Lage O.M."/>
            <person name="Pohl T."/>
            <person name="Merkel B.J."/>
            <person name="Hornburger P."/>
            <person name="Mueller R.-W."/>
            <person name="Bruemmer F."/>
            <person name="Labrenz M."/>
            <person name="Spormann A.M."/>
            <person name="Op den Camp H."/>
            <person name="Overmann J."/>
            <person name="Amann R."/>
            <person name="Jetten M.S.M."/>
            <person name="Mascher T."/>
            <person name="Medema M.H."/>
            <person name="Devos D.P."/>
            <person name="Kaster A.-K."/>
            <person name="Ovreas L."/>
            <person name="Rohde M."/>
            <person name="Galperin M.Y."/>
            <person name="Jogler C."/>
        </authorList>
    </citation>
    <scope>NUCLEOTIDE SEQUENCE [LARGE SCALE GENOMIC DNA]</scope>
    <source>
        <strain evidence="2 3">HG66A1</strain>
    </source>
</reference>
<accession>A0A517PLI0</accession>
<organism evidence="2 3">
    <name type="scientific">Gimesia chilikensis</name>
    <dbReference type="NCBI Taxonomy" id="2605989"/>
    <lineage>
        <taxon>Bacteria</taxon>
        <taxon>Pseudomonadati</taxon>
        <taxon>Planctomycetota</taxon>
        <taxon>Planctomycetia</taxon>
        <taxon>Planctomycetales</taxon>
        <taxon>Planctomycetaceae</taxon>
        <taxon>Gimesia</taxon>
    </lineage>
</organism>
<dbReference type="Proteomes" id="UP000320421">
    <property type="component" value="Chromosome"/>
</dbReference>
<feature type="domain" description="Transposase IS4-like" evidence="1">
    <location>
        <begin position="15"/>
        <end position="89"/>
    </location>
</feature>
<name>A0A517PLI0_9PLAN</name>
<evidence type="ECO:0000313" key="2">
    <source>
        <dbReference type="EMBL" id="QDT20228.1"/>
    </source>
</evidence>
<dbReference type="AlphaFoldDB" id="A0A517PLI0"/>
<dbReference type="EMBL" id="CP036266">
    <property type="protein sequence ID" value="QDT20228.1"/>
    <property type="molecule type" value="Genomic_DNA"/>
</dbReference>
<proteinExistence type="predicted"/>
<protein>
    <submittedName>
        <fullName evidence="2">Transposase DDE domain protein</fullName>
    </submittedName>
</protein>
<gene>
    <name evidence="2" type="ORF">HG66A1_20130</name>
</gene>
<evidence type="ECO:0000259" key="1">
    <source>
        <dbReference type="Pfam" id="PF01609"/>
    </source>
</evidence>
<dbReference type="PANTHER" id="PTHR33258">
    <property type="entry name" value="TRANSPOSASE INSL FOR INSERTION SEQUENCE ELEMENT IS186A-RELATED"/>
    <property type="match status" value="1"/>
</dbReference>
<dbReference type="InterPro" id="IPR002559">
    <property type="entry name" value="Transposase_11"/>
</dbReference>
<keyword evidence="3" id="KW-1185">Reference proteome</keyword>
<dbReference type="GO" id="GO:0003677">
    <property type="term" value="F:DNA binding"/>
    <property type="evidence" value="ECO:0007669"/>
    <property type="project" value="InterPro"/>
</dbReference>